<accession>A0ABU6ZF59</accession>
<reference evidence="1 2" key="1">
    <citation type="journal article" date="2023" name="Plants (Basel)">
        <title>Bridging the Gap: Combining Genomics and Transcriptomics Approaches to Understand Stylosanthes scabra, an Orphan Legume from the Brazilian Caatinga.</title>
        <authorList>
            <person name="Ferreira-Neto J.R.C."/>
            <person name="da Silva M.D."/>
            <person name="Binneck E."/>
            <person name="de Melo N.F."/>
            <person name="da Silva R.H."/>
            <person name="de Melo A.L.T.M."/>
            <person name="Pandolfi V."/>
            <person name="Bustamante F.O."/>
            <person name="Brasileiro-Vidal A.C."/>
            <person name="Benko-Iseppon A.M."/>
        </authorList>
    </citation>
    <scope>NUCLEOTIDE SEQUENCE [LARGE SCALE GENOMIC DNA]</scope>
    <source>
        <tissue evidence="1">Leaves</tissue>
    </source>
</reference>
<sequence length="57" mass="6103">MMITNVADRVGVGEHFNPFVTWNGKASESRVVASMFLGRFKVQGASRGAAVEASFAL</sequence>
<protein>
    <submittedName>
        <fullName evidence="1">Uncharacterized protein</fullName>
    </submittedName>
</protein>
<evidence type="ECO:0000313" key="1">
    <source>
        <dbReference type="EMBL" id="MED6220596.1"/>
    </source>
</evidence>
<proteinExistence type="predicted"/>
<gene>
    <name evidence="1" type="ORF">PIB30_046277</name>
</gene>
<dbReference type="EMBL" id="JASCZI010272148">
    <property type="protein sequence ID" value="MED6220596.1"/>
    <property type="molecule type" value="Genomic_DNA"/>
</dbReference>
<comment type="caution">
    <text evidence="1">The sequence shown here is derived from an EMBL/GenBank/DDBJ whole genome shotgun (WGS) entry which is preliminary data.</text>
</comment>
<name>A0ABU6ZF59_9FABA</name>
<evidence type="ECO:0000313" key="2">
    <source>
        <dbReference type="Proteomes" id="UP001341840"/>
    </source>
</evidence>
<keyword evidence="2" id="KW-1185">Reference proteome</keyword>
<dbReference type="Proteomes" id="UP001341840">
    <property type="component" value="Unassembled WGS sequence"/>
</dbReference>
<organism evidence="1 2">
    <name type="scientific">Stylosanthes scabra</name>
    <dbReference type="NCBI Taxonomy" id="79078"/>
    <lineage>
        <taxon>Eukaryota</taxon>
        <taxon>Viridiplantae</taxon>
        <taxon>Streptophyta</taxon>
        <taxon>Embryophyta</taxon>
        <taxon>Tracheophyta</taxon>
        <taxon>Spermatophyta</taxon>
        <taxon>Magnoliopsida</taxon>
        <taxon>eudicotyledons</taxon>
        <taxon>Gunneridae</taxon>
        <taxon>Pentapetalae</taxon>
        <taxon>rosids</taxon>
        <taxon>fabids</taxon>
        <taxon>Fabales</taxon>
        <taxon>Fabaceae</taxon>
        <taxon>Papilionoideae</taxon>
        <taxon>50 kb inversion clade</taxon>
        <taxon>dalbergioids sensu lato</taxon>
        <taxon>Dalbergieae</taxon>
        <taxon>Pterocarpus clade</taxon>
        <taxon>Stylosanthes</taxon>
    </lineage>
</organism>